<dbReference type="EMBL" id="CALTRL010005917">
    <property type="protein sequence ID" value="CAH7687843.1"/>
    <property type="molecule type" value="Genomic_DNA"/>
</dbReference>
<organism evidence="3 4">
    <name type="scientific">Phakopsora pachyrhizi</name>
    <name type="common">Asian soybean rust disease fungus</name>
    <dbReference type="NCBI Taxonomy" id="170000"/>
    <lineage>
        <taxon>Eukaryota</taxon>
        <taxon>Fungi</taxon>
        <taxon>Dikarya</taxon>
        <taxon>Basidiomycota</taxon>
        <taxon>Pucciniomycotina</taxon>
        <taxon>Pucciniomycetes</taxon>
        <taxon>Pucciniales</taxon>
        <taxon>Phakopsoraceae</taxon>
        <taxon>Phakopsora</taxon>
    </lineage>
</organism>
<accession>A0AAV0BMI4</accession>
<dbReference type="AlphaFoldDB" id="A0AAV0BMI4"/>
<feature type="compositionally biased region" description="Polar residues" evidence="1">
    <location>
        <begin position="664"/>
        <end position="676"/>
    </location>
</feature>
<evidence type="ECO:0000313" key="3">
    <source>
        <dbReference type="EMBL" id="CAH7687843.1"/>
    </source>
</evidence>
<proteinExistence type="predicted"/>
<feature type="region of interest" description="Disordered" evidence="1">
    <location>
        <begin position="664"/>
        <end position="722"/>
    </location>
</feature>
<feature type="compositionally biased region" description="Basic and acidic residues" evidence="1">
    <location>
        <begin position="564"/>
        <end position="574"/>
    </location>
</feature>
<feature type="compositionally biased region" description="Low complexity" evidence="1">
    <location>
        <begin position="809"/>
        <end position="825"/>
    </location>
</feature>
<comment type="caution">
    <text evidence="3">The sequence shown here is derived from an EMBL/GenBank/DDBJ whole genome shotgun (WGS) entry which is preliminary data.</text>
</comment>
<gene>
    <name evidence="3" type="ORF">PPACK8108_LOCUS22694</name>
</gene>
<evidence type="ECO:0000256" key="2">
    <source>
        <dbReference type="SAM" id="Phobius"/>
    </source>
</evidence>
<reference evidence="3" key="1">
    <citation type="submission" date="2022-06" db="EMBL/GenBank/DDBJ databases">
        <authorList>
            <consortium name="SYNGENTA / RWTH Aachen University"/>
        </authorList>
    </citation>
    <scope>NUCLEOTIDE SEQUENCE</scope>
</reference>
<feature type="region of interest" description="Disordered" evidence="1">
    <location>
        <begin position="546"/>
        <end position="574"/>
    </location>
</feature>
<feature type="compositionally biased region" description="Polar residues" evidence="1">
    <location>
        <begin position="340"/>
        <end position="353"/>
    </location>
</feature>
<sequence>MTFRKKKFAAIALEFLIVQNFVLMIYSMFERFEVANPHALYHDRAVDPRVAIDAQRNIRPYSTRDPIADNFRDYQVSTSNSGLGLGLEKSKLKPLESQYGVNPSERATYFSTARRPQSDLVSPHSSSGLSSYHLHQELEKRPLPINFEAFHQTVNSPSYHKSTVMSGDNYRYHLKNKSPQLSSKPPASDRNLGHSQSTYNYGKTSKTTSKSPSDYIEYVANQHESNMRRLGSTSHFSQRPNDQLRRGSHKSNLKSTITPYRRGDYERFLPYKLDTTSKGQGPKIRNIPARDYLLEFKGNRNHLRKTSVKSNNSPSDHVGNVAEVDISRSTSSSSTERKSNTGQTQNPRTNSSPHLIDAEKSSSPHKGSQPIEVNGYKPPKKLDPEPKGQESQVENLPVQGKKLQPLDNPNGNAEMISDPPVHIPQSLSSPELIKEDTKFLPAENFVPKYHSGYLEKHAQSQAMINNEKGKSNKAVLKPKALRFGDSSYKNLEELFSPKITHSSHPENEQLMVSELVSQKIPVEKLAGPQGKGSIRVLGKDIEIIPSKQKNEAPGRSPIEPGLTDSHKAPESNAQEAHDTFKLMGKTFLIPSSSTGNNDRVSASLLPVPAVEVELGTSKKIMPIQEIQLSQNPEYHPIGSESSPVGSPMNKEKNLVMYKGESRAHNNQKLSAVQSGSHPDLSAHHRESSEDASSSIQSSREAIKTNELPPRKRHPNINFLSSPDEVSLAGFSKVEPEAAAGLSKLVRTENLESESGSKVMEPFDMIRAENNLEAPPGFGGKVFSSKENRSTGTVIENDKPRRPASKKIKAISAKNEGVGGENSENNQYAQSKRKLIGSDDFVWNSRRLRSSKRLNKGQSNSNNFIEQHMKFNYKAPWNE</sequence>
<keyword evidence="2" id="KW-1133">Transmembrane helix</keyword>
<name>A0AAV0BMI4_PHAPC</name>
<keyword evidence="4" id="KW-1185">Reference proteome</keyword>
<feature type="region of interest" description="Disordered" evidence="1">
    <location>
        <begin position="303"/>
        <end position="412"/>
    </location>
</feature>
<evidence type="ECO:0000256" key="1">
    <source>
        <dbReference type="SAM" id="MobiDB-lite"/>
    </source>
</evidence>
<dbReference type="Proteomes" id="UP001153365">
    <property type="component" value="Unassembled WGS sequence"/>
</dbReference>
<feature type="compositionally biased region" description="Polar residues" evidence="1">
    <location>
        <begin position="193"/>
        <end position="202"/>
    </location>
</feature>
<feature type="transmembrane region" description="Helical" evidence="2">
    <location>
        <begin position="7"/>
        <end position="29"/>
    </location>
</feature>
<keyword evidence="2" id="KW-0472">Membrane</keyword>
<feature type="compositionally biased region" description="Polar residues" evidence="1">
    <location>
        <begin position="231"/>
        <end position="241"/>
    </location>
</feature>
<feature type="region of interest" description="Disordered" evidence="1">
    <location>
        <begin position="229"/>
        <end position="259"/>
    </location>
</feature>
<feature type="compositionally biased region" description="Low complexity" evidence="1">
    <location>
        <begin position="690"/>
        <end position="699"/>
    </location>
</feature>
<feature type="region of interest" description="Disordered" evidence="1">
    <location>
        <begin position="174"/>
        <end position="213"/>
    </location>
</feature>
<feature type="region of interest" description="Disordered" evidence="1">
    <location>
        <begin position="769"/>
        <end position="827"/>
    </location>
</feature>
<protein>
    <submittedName>
        <fullName evidence="3">Expressed protein</fullName>
    </submittedName>
</protein>
<keyword evidence="2" id="KW-0812">Transmembrane</keyword>
<evidence type="ECO:0000313" key="4">
    <source>
        <dbReference type="Proteomes" id="UP001153365"/>
    </source>
</evidence>